<dbReference type="PROSITE" id="PS50975">
    <property type="entry name" value="ATP_GRASP"/>
    <property type="match status" value="1"/>
</dbReference>
<reference evidence="4 5" key="1">
    <citation type="submission" date="2018-07" db="EMBL/GenBank/DDBJ databases">
        <title>Genomic Encyclopedia of Type Strains, Phase IV (KMG-IV): sequencing the most valuable type-strain genomes for metagenomic binning, comparative biology and taxonomic classification.</title>
        <authorList>
            <person name="Goeker M."/>
        </authorList>
    </citation>
    <scope>NUCLEOTIDE SEQUENCE [LARGE SCALE GENOMIC DNA]</scope>
    <source>
        <strain evidence="4 5">DSM 26407</strain>
    </source>
</reference>
<dbReference type="RefSeq" id="WP_114280903.1">
    <property type="nucleotide sequence ID" value="NZ_QPJY01000012.1"/>
</dbReference>
<accession>A0A369BWE5</accession>
<dbReference type="SUPFAM" id="SSF56059">
    <property type="entry name" value="Glutathione synthetase ATP-binding domain-like"/>
    <property type="match status" value="1"/>
</dbReference>
<dbReference type="GO" id="GO:0009432">
    <property type="term" value="P:SOS response"/>
    <property type="evidence" value="ECO:0007669"/>
    <property type="project" value="TreeGrafter"/>
</dbReference>
<dbReference type="GO" id="GO:0005737">
    <property type="term" value="C:cytoplasm"/>
    <property type="evidence" value="ECO:0007669"/>
    <property type="project" value="TreeGrafter"/>
</dbReference>
<dbReference type="Proteomes" id="UP000252707">
    <property type="component" value="Unassembled WGS sequence"/>
</dbReference>
<dbReference type="EMBL" id="QPJY01000012">
    <property type="protein sequence ID" value="RCX26000.1"/>
    <property type="molecule type" value="Genomic_DNA"/>
</dbReference>
<keyword evidence="4" id="KW-0436">Ligase</keyword>
<dbReference type="Gene3D" id="3.30.1490.20">
    <property type="entry name" value="ATP-grasp fold, A domain"/>
    <property type="match status" value="1"/>
</dbReference>
<dbReference type="Gene3D" id="3.40.50.20">
    <property type="match status" value="1"/>
</dbReference>
<dbReference type="InterPro" id="IPR013651">
    <property type="entry name" value="ATP-grasp_RimK-type"/>
</dbReference>
<dbReference type="AlphaFoldDB" id="A0A369BWE5"/>
<dbReference type="InterPro" id="IPR011761">
    <property type="entry name" value="ATP-grasp"/>
</dbReference>
<dbReference type="GO" id="GO:0005524">
    <property type="term" value="F:ATP binding"/>
    <property type="evidence" value="ECO:0007669"/>
    <property type="project" value="UniProtKB-UniRule"/>
</dbReference>
<keyword evidence="2" id="KW-0067">ATP-binding</keyword>
<dbReference type="Pfam" id="PF08443">
    <property type="entry name" value="RimK"/>
    <property type="match status" value="1"/>
</dbReference>
<evidence type="ECO:0000256" key="1">
    <source>
        <dbReference type="ARBA" id="ARBA00023211"/>
    </source>
</evidence>
<dbReference type="OrthoDB" id="9800957at2"/>
<evidence type="ECO:0000313" key="5">
    <source>
        <dbReference type="Proteomes" id="UP000252707"/>
    </source>
</evidence>
<feature type="domain" description="ATP-grasp" evidence="3">
    <location>
        <begin position="295"/>
        <end position="489"/>
    </location>
</feature>
<dbReference type="Pfam" id="PF14401">
    <property type="entry name" value="RLAN"/>
    <property type="match status" value="1"/>
</dbReference>
<protein>
    <submittedName>
        <fullName evidence="4">Glutathione synthase/RimK-type ligase-like ATP-grasp enzyme</fullName>
    </submittedName>
</protein>
<keyword evidence="5" id="KW-1185">Reference proteome</keyword>
<dbReference type="GO" id="GO:0046872">
    <property type="term" value="F:metal ion binding"/>
    <property type="evidence" value="ECO:0007669"/>
    <property type="project" value="InterPro"/>
</dbReference>
<keyword evidence="1" id="KW-0464">Manganese</keyword>
<evidence type="ECO:0000259" key="3">
    <source>
        <dbReference type="PROSITE" id="PS50975"/>
    </source>
</evidence>
<comment type="caution">
    <text evidence="4">The sequence shown here is derived from an EMBL/GenBank/DDBJ whole genome shotgun (WGS) entry which is preliminary data.</text>
</comment>
<dbReference type="InterPro" id="IPR025839">
    <property type="entry name" value="RLAN_dom"/>
</dbReference>
<organism evidence="4 5">
    <name type="scientific">Thioalbus denitrificans</name>
    <dbReference type="NCBI Taxonomy" id="547122"/>
    <lineage>
        <taxon>Bacteria</taxon>
        <taxon>Pseudomonadati</taxon>
        <taxon>Pseudomonadota</taxon>
        <taxon>Gammaproteobacteria</taxon>
        <taxon>Chromatiales</taxon>
        <taxon>Ectothiorhodospiraceae</taxon>
        <taxon>Thioalbus</taxon>
    </lineage>
</organism>
<dbReference type="Gene3D" id="3.30.470.20">
    <property type="entry name" value="ATP-grasp fold, B domain"/>
    <property type="match status" value="1"/>
</dbReference>
<dbReference type="InterPro" id="IPR013815">
    <property type="entry name" value="ATP_grasp_subdomain_1"/>
</dbReference>
<evidence type="ECO:0000256" key="2">
    <source>
        <dbReference type="PROSITE-ProRule" id="PRU00409"/>
    </source>
</evidence>
<dbReference type="PANTHER" id="PTHR21621">
    <property type="entry name" value="RIBOSOMAL PROTEIN S6 MODIFICATION PROTEIN"/>
    <property type="match status" value="1"/>
</dbReference>
<evidence type="ECO:0000313" key="4">
    <source>
        <dbReference type="EMBL" id="RCX26000.1"/>
    </source>
</evidence>
<name>A0A369BWE5_9GAMM</name>
<sequence length="497" mass="56928">MATQVIVVENPADGKALEAGYPVITVSDYLTRPEYIRQKDLRVINLCRSYRYLSTGYYCSLLGEARHHRVVPAVKTMLDLSSKAMYGLDVEDLDELVHETMGGKRRRSREVEGLTGFTLEIYFGHTIYAPLEELARQIFETFPAPLLRVEFEKEGTWRIASIKPLFLHKLTAGQTASFIEALDTYSKKRWRTPRSRTVFRYDLAILHDPADPLPPSDPKALKKFIRIGKDLGVDIELIGKKDYARLAEYDGLFIRSTTSIDDYTYRFAKKAQSEGMVVIDDPESILRCTNKVYLAELLKANRVATPRTRIIRKRDLPELEAEFGFPLVLKIPDGSFSRGVVKAESAEQLQRHAAELLRESELILAQEYMYTEFDWRIGVLNREPLYASQYFMSKKHWQIYKHEGGGRFASGAYKTWPLEEVPAKVISVALKAANLIGDGLYGVDLKMYRGNAYVIEVNDNPSLESGVEDGVLKDALYRRIIEEFVRRMELRRSNRRG</sequence>
<gene>
    <name evidence="4" type="ORF">DFQ59_1123</name>
</gene>
<dbReference type="GO" id="GO:0018169">
    <property type="term" value="F:ribosomal S6-glutamic acid ligase activity"/>
    <property type="evidence" value="ECO:0007669"/>
    <property type="project" value="TreeGrafter"/>
</dbReference>
<proteinExistence type="predicted"/>
<keyword evidence="2" id="KW-0547">Nucleotide-binding</keyword>
<dbReference type="PANTHER" id="PTHR21621:SF0">
    <property type="entry name" value="BETA-CITRYLGLUTAMATE SYNTHASE B-RELATED"/>
    <property type="match status" value="1"/>
</dbReference>